<dbReference type="GO" id="GO:0005524">
    <property type="term" value="F:ATP binding"/>
    <property type="evidence" value="ECO:0007669"/>
    <property type="project" value="UniProtKB-KW"/>
</dbReference>
<dbReference type="Gene3D" id="3.40.50.300">
    <property type="entry name" value="P-loop containing nucleotide triphosphate hydrolases"/>
    <property type="match status" value="1"/>
</dbReference>
<reference evidence="2 3" key="1">
    <citation type="submission" date="2021-11" db="EMBL/GenBank/DDBJ databases">
        <title>Seasonal and diel survey of microbial diversity of the Tyrrhenian coast.</title>
        <authorList>
            <person name="Gattoni G."/>
            <person name="Corral P."/>
        </authorList>
    </citation>
    <scope>NUCLEOTIDE SEQUENCE [LARGE SCALE GENOMIC DNA]</scope>
    <source>
        <strain evidence="2 3">Mr9</strain>
    </source>
</reference>
<dbReference type="PANTHER" id="PTHR35894">
    <property type="entry name" value="GENERAL SECRETION PATHWAY PROTEIN A-RELATED"/>
    <property type="match status" value="1"/>
</dbReference>
<dbReference type="InterPro" id="IPR052026">
    <property type="entry name" value="ExeA_AAA_ATPase_DNA-bind"/>
</dbReference>
<dbReference type="SUPFAM" id="SSF47413">
    <property type="entry name" value="lambda repressor-like DNA-binding domains"/>
    <property type="match status" value="1"/>
</dbReference>
<dbReference type="Proteomes" id="UP001197770">
    <property type="component" value="Unassembled WGS sequence"/>
</dbReference>
<dbReference type="Gene3D" id="1.10.260.40">
    <property type="entry name" value="lambda repressor-like DNA-binding domains"/>
    <property type="match status" value="1"/>
</dbReference>
<name>A0ABS8GPM6_9FLAO</name>
<dbReference type="SUPFAM" id="SSF52540">
    <property type="entry name" value="P-loop containing nucleoside triphosphate hydrolases"/>
    <property type="match status" value="1"/>
</dbReference>
<proteinExistence type="predicted"/>
<keyword evidence="2" id="KW-0067">ATP-binding</keyword>
<sequence length="276" mass="31686">MKKTELQQEIQDLVSQFTQKKEVSQKKLAEMIGVSSATLSNIQNNVWERVNDSMLHKIKSFFRAKDWAIVETTNFSTVQNKCDEARNRRTMIGIIGYTGAGKTTALVNYYESHSNTFMVTCTRSMRSKQFLSEILKSMGINYLASDFEMVKYIIEEFNKKEDSLLIIDEASKLSANCLMYIQDMLDGIENNAGIIIAGVEYLLLNIKKGSDKNKIGMPEFYGRVAQWQHLVEPSKLEIKSICMNNGVTDEESIRAMYRLGNFRYVRNSIHNLKYSE</sequence>
<dbReference type="Pfam" id="PF13401">
    <property type="entry name" value="AAA_22"/>
    <property type="match status" value="1"/>
</dbReference>
<evidence type="ECO:0000313" key="3">
    <source>
        <dbReference type="Proteomes" id="UP001197770"/>
    </source>
</evidence>
<dbReference type="InterPro" id="IPR049945">
    <property type="entry name" value="AAA_22"/>
</dbReference>
<dbReference type="CDD" id="cd00093">
    <property type="entry name" value="HTH_XRE"/>
    <property type="match status" value="1"/>
</dbReference>
<evidence type="ECO:0000259" key="1">
    <source>
        <dbReference type="Pfam" id="PF13401"/>
    </source>
</evidence>
<dbReference type="RefSeq" id="WP_228228816.1">
    <property type="nucleotide sequence ID" value="NZ_JAJGMW010000003.1"/>
</dbReference>
<dbReference type="InterPro" id="IPR010982">
    <property type="entry name" value="Lambda_DNA-bd_dom_sf"/>
</dbReference>
<accession>A0ABS8GPM6</accession>
<protein>
    <submittedName>
        <fullName evidence="2">ATP-binding protein</fullName>
    </submittedName>
</protein>
<dbReference type="InterPro" id="IPR001387">
    <property type="entry name" value="Cro/C1-type_HTH"/>
</dbReference>
<gene>
    <name evidence="2" type="ORF">LLW17_03165</name>
</gene>
<keyword evidence="3" id="KW-1185">Reference proteome</keyword>
<dbReference type="InterPro" id="IPR027417">
    <property type="entry name" value="P-loop_NTPase"/>
</dbReference>
<keyword evidence="2" id="KW-0547">Nucleotide-binding</keyword>
<organism evidence="2 3">
    <name type="scientific">Leeuwenhoekiella parthenopeia</name>
    <dbReference type="NCBI Taxonomy" id="2890320"/>
    <lineage>
        <taxon>Bacteria</taxon>
        <taxon>Pseudomonadati</taxon>
        <taxon>Bacteroidota</taxon>
        <taxon>Flavobacteriia</taxon>
        <taxon>Flavobacteriales</taxon>
        <taxon>Flavobacteriaceae</taxon>
        <taxon>Leeuwenhoekiella</taxon>
    </lineage>
</organism>
<feature type="domain" description="ORC1/DEAH AAA+ ATPase" evidence="1">
    <location>
        <begin position="88"/>
        <end position="202"/>
    </location>
</feature>
<dbReference type="PANTHER" id="PTHR35894:SF5">
    <property type="entry name" value="MU-LIKE PROPHAGE FLUMU DNA TRANSPOSITION PROTEIN B"/>
    <property type="match status" value="1"/>
</dbReference>
<evidence type="ECO:0000313" key="2">
    <source>
        <dbReference type="EMBL" id="MCC4211706.1"/>
    </source>
</evidence>
<comment type="caution">
    <text evidence="2">The sequence shown here is derived from an EMBL/GenBank/DDBJ whole genome shotgun (WGS) entry which is preliminary data.</text>
</comment>
<dbReference type="EMBL" id="JAJGMW010000003">
    <property type="protein sequence ID" value="MCC4211706.1"/>
    <property type="molecule type" value="Genomic_DNA"/>
</dbReference>